<dbReference type="Pfam" id="PF14383">
    <property type="entry name" value="VARLMGL"/>
    <property type="match status" value="1"/>
</dbReference>
<evidence type="ECO:0000256" key="1">
    <source>
        <dbReference type="SAM" id="MobiDB-lite"/>
    </source>
</evidence>
<feature type="region of interest" description="Disordered" evidence="1">
    <location>
        <begin position="253"/>
        <end position="279"/>
    </location>
</feature>
<organism evidence="4 5">
    <name type="scientific">Brassica cretica</name>
    <name type="common">Mustard</name>
    <dbReference type="NCBI Taxonomy" id="69181"/>
    <lineage>
        <taxon>Eukaryota</taxon>
        <taxon>Viridiplantae</taxon>
        <taxon>Streptophyta</taxon>
        <taxon>Embryophyta</taxon>
        <taxon>Tracheophyta</taxon>
        <taxon>Spermatophyta</taxon>
        <taxon>Magnoliopsida</taxon>
        <taxon>eudicotyledons</taxon>
        <taxon>Gunneridae</taxon>
        <taxon>Pentapetalae</taxon>
        <taxon>rosids</taxon>
        <taxon>malvids</taxon>
        <taxon>Brassicales</taxon>
        <taxon>Brassicaceae</taxon>
        <taxon>Brassiceae</taxon>
        <taxon>Brassica</taxon>
    </lineage>
</organism>
<gene>
    <name evidence="4" type="ORF">DY000_02056968</name>
</gene>
<evidence type="ECO:0000259" key="2">
    <source>
        <dbReference type="Pfam" id="PF14309"/>
    </source>
</evidence>
<evidence type="ECO:0000313" key="4">
    <source>
        <dbReference type="EMBL" id="KAF3495853.1"/>
    </source>
</evidence>
<evidence type="ECO:0000259" key="3">
    <source>
        <dbReference type="Pfam" id="PF14383"/>
    </source>
</evidence>
<name>A0ABQ7ADX4_BRACR</name>
<sequence>METRMVKEGDVEKHIGGCMAGFFNIFDRPHLLSPKRFSLPKRLSSSSLKTEPSLDSGSHSVYSTPQLRSPAPPEFKQQVVSPRRFSKEAPRLSLDSRAVVDAKGSLKPRQIHADVGSGSPSVIARLMGLEALPDSQQQQPLQRSASESRVISRFVDRLNFQNPQSSTQGAEEDHHSTKEPSKASSTPVPLRRKSFFDTADFFPEPRQVMSRGSESDLETLKQLLEALRLKGLLHSSCSTNRNVIISQSPIRSVASKPDLSKAKRSENSVKTPNRRPTLKDSWRAEHVHTRNRSRGRPIEEDHEEFNKHGKNLLERCDKLLNSIAEMAASEAAAAGDSQPSPVSVLDASLYQEDSSPSPVTKRTLHFTGIKHTLKPSTLSSLYVSIYLLVLHVMTELLLEDESFMSSSSDSEYDYISDILRASNCLPQESDIFSLLEEKQQYLLKSSERASAHERRLTFDAVHEIVGRIRRRGRMVGDADEMLQLTWSEFQKLRKKSSLPAEEEEAVDLVGYVCGVLGRDLSEDPWRDFQVETSEAVLVIERLVFKDLVGETIRHMAALNRSASLRRRRRLLF</sequence>
<reference evidence="4 5" key="1">
    <citation type="journal article" date="2020" name="BMC Genomics">
        <title>Intraspecific diversification of the crop wild relative Brassica cretica Lam. using demographic model selection.</title>
        <authorList>
            <person name="Kioukis A."/>
            <person name="Michalopoulou V.A."/>
            <person name="Briers L."/>
            <person name="Pirintsos S."/>
            <person name="Studholme D.J."/>
            <person name="Pavlidis P."/>
            <person name="Sarris P.F."/>
        </authorList>
    </citation>
    <scope>NUCLEOTIDE SEQUENCE [LARGE SCALE GENOMIC DNA]</scope>
    <source>
        <strain evidence="5">cv. PFS-1207/04</strain>
    </source>
</reference>
<dbReference type="InterPro" id="IPR025486">
    <property type="entry name" value="DUF4378"/>
</dbReference>
<dbReference type="PANTHER" id="PTHR31680:SF12">
    <property type="entry name" value="OS11G0587300 PROTEIN"/>
    <property type="match status" value="1"/>
</dbReference>
<comment type="caution">
    <text evidence="4">The sequence shown here is derived from an EMBL/GenBank/DDBJ whole genome shotgun (WGS) entry which is preliminary data.</text>
</comment>
<feature type="domain" description="DUF4378" evidence="2">
    <location>
        <begin position="411"/>
        <end position="550"/>
    </location>
</feature>
<dbReference type="InterPro" id="IPR033334">
    <property type="entry name" value="LNG1/2"/>
</dbReference>
<accession>A0ABQ7ADX4</accession>
<feature type="compositionally biased region" description="Polar residues" evidence="1">
    <location>
        <begin position="53"/>
        <end position="67"/>
    </location>
</feature>
<feature type="compositionally biased region" description="Basic and acidic residues" evidence="1">
    <location>
        <begin position="258"/>
        <end position="267"/>
    </location>
</feature>
<dbReference type="EMBL" id="QGKV02002055">
    <property type="protein sequence ID" value="KAF3495853.1"/>
    <property type="molecule type" value="Genomic_DNA"/>
</dbReference>
<feature type="compositionally biased region" description="Basic and acidic residues" evidence="1">
    <location>
        <begin position="171"/>
        <end position="181"/>
    </location>
</feature>
<dbReference type="InterPro" id="IPR032795">
    <property type="entry name" value="DUF3741-assoc"/>
</dbReference>
<dbReference type="Proteomes" id="UP000266723">
    <property type="component" value="Unassembled WGS sequence"/>
</dbReference>
<feature type="region of interest" description="Disordered" evidence="1">
    <location>
        <begin position="162"/>
        <end position="190"/>
    </location>
</feature>
<feature type="region of interest" description="Disordered" evidence="1">
    <location>
        <begin position="41"/>
        <end position="92"/>
    </location>
</feature>
<dbReference type="PANTHER" id="PTHR31680">
    <property type="entry name" value="LONGIFOLIA PROTEIN"/>
    <property type="match status" value="1"/>
</dbReference>
<feature type="domain" description="DUF3741" evidence="3">
    <location>
        <begin position="114"/>
        <end position="136"/>
    </location>
</feature>
<keyword evidence="5" id="KW-1185">Reference proteome</keyword>
<dbReference type="Pfam" id="PF14309">
    <property type="entry name" value="DUF4378"/>
    <property type="match status" value="1"/>
</dbReference>
<protein>
    <recommendedName>
        <fullName evidence="6">DUF4378 domain-containing protein</fullName>
    </recommendedName>
</protein>
<evidence type="ECO:0008006" key="6">
    <source>
        <dbReference type="Google" id="ProtNLM"/>
    </source>
</evidence>
<proteinExistence type="predicted"/>
<evidence type="ECO:0000313" key="5">
    <source>
        <dbReference type="Proteomes" id="UP000266723"/>
    </source>
</evidence>